<keyword evidence="4" id="KW-0234">DNA repair</keyword>
<feature type="domain" description="DNA mismatch repair protein S5" evidence="7">
    <location>
        <begin position="220"/>
        <end position="339"/>
    </location>
</feature>
<dbReference type="Gene3D" id="3.30.230.10">
    <property type="match status" value="1"/>
</dbReference>
<dbReference type="CDD" id="cd03483">
    <property type="entry name" value="MutL_Trans_MLH1"/>
    <property type="match status" value="1"/>
</dbReference>
<comment type="similarity">
    <text evidence="2">Belongs to the DNA mismatch repair MutL/HexB family.</text>
</comment>
<dbReference type="NCBIfam" id="TIGR00585">
    <property type="entry name" value="mutl"/>
    <property type="match status" value="1"/>
</dbReference>
<feature type="compositionally biased region" description="Basic and acidic residues" evidence="6">
    <location>
        <begin position="398"/>
        <end position="417"/>
    </location>
</feature>
<dbReference type="FunFam" id="3.30.230.10:FF:000014">
    <property type="entry name" value="DNA mismatch repair protein Mlh1"/>
    <property type="match status" value="1"/>
</dbReference>
<feature type="region of interest" description="Disordered" evidence="6">
    <location>
        <begin position="396"/>
        <end position="433"/>
    </location>
</feature>
<dbReference type="InterPro" id="IPR014762">
    <property type="entry name" value="DNA_mismatch_repair_CS"/>
</dbReference>
<dbReference type="PROSITE" id="PS00058">
    <property type="entry name" value="DNA_MISMATCH_REPAIR_1"/>
    <property type="match status" value="1"/>
</dbReference>
<accession>A0A6F9DLK5</accession>
<dbReference type="InterPro" id="IPR038973">
    <property type="entry name" value="MutL/Mlh/Pms-like"/>
</dbReference>
<dbReference type="InterPro" id="IPR014721">
    <property type="entry name" value="Ribsml_uS5_D2-typ_fold_subgr"/>
</dbReference>
<dbReference type="InterPro" id="IPR020568">
    <property type="entry name" value="Ribosomal_Su5_D2-typ_SF"/>
</dbReference>
<dbReference type="AlphaFoldDB" id="A0A6F9DLK5"/>
<feature type="compositionally biased region" description="Low complexity" evidence="6">
    <location>
        <begin position="421"/>
        <end position="432"/>
    </location>
</feature>
<dbReference type="GO" id="GO:0016887">
    <property type="term" value="F:ATP hydrolysis activity"/>
    <property type="evidence" value="ECO:0007669"/>
    <property type="project" value="InterPro"/>
</dbReference>
<dbReference type="Pfam" id="PF01119">
    <property type="entry name" value="DNA_mis_repair"/>
    <property type="match status" value="1"/>
</dbReference>
<dbReference type="Pfam" id="PF16413">
    <property type="entry name" value="Mlh1_C"/>
    <property type="match status" value="1"/>
</dbReference>
<dbReference type="SMART" id="SM01340">
    <property type="entry name" value="DNA_mis_repair"/>
    <property type="match status" value="1"/>
</dbReference>
<dbReference type="SUPFAM" id="SSF55874">
    <property type="entry name" value="ATPase domain of HSP90 chaperone/DNA topoisomerase II/histidine kinase"/>
    <property type="match status" value="1"/>
</dbReference>
<reference evidence="8" key="1">
    <citation type="submission" date="2020-04" db="EMBL/GenBank/DDBJ databases">
        <authorList>
            <person name="Neveu A P."/>
        </authorList>
    </citation>
    <scope>NUCLEOTIDE SEQUENCE</scope>
    <source>
        <tissue evidence="8">Whole embryo</tissue>
    </source>
</reference>
<keyword evidence="5" id="KW-0539">Nucleus</keyword>
<dbReference type="PANTHER" id="PTHR10073:SF12">
    <property type="entry name" value="DNA MISMATCH REPAIR PROTEIN MLH1"/>
    <property type="match status" value="1"/>
</dbReference>
<evidence type="ECO:0000256" key="5">
    <source>
        <dbReference type="ARBA" id="ARBA00023242"/>
    </source>
</evidence>
<dbReference type="GO" id="GO:0005524">
    <property type="term" value="F:ATP binding"/>
    <property type="evidence" value="ECO:0007669"/>
    <property type="project" value="InterPro"/>
</dbReference>
<proteinExistence type="evidence at transcript level"/>
<dbReference type="Gene3D" id="3.30.565.10">
    <property type="entry name" value="Histidine kinase-like ATPase, C-terminal domain"/>
    <property type="match status" value="1"/>
</dbReference>
<dbReference type="FunFam" id="3.30.565.10:FF:000109">
    <property type="entry name" value="Related to MLH1-DNA mismatch repair protein"/>
    <property type="match status" value="1"/>
</dbReference>
<evidence type="ECO:0000313" key="8">
    <source>
        <dbReference type="EMBL" id="CAB3263866.1"/>
    </source>
</evidence>
<dbReference type="InterPro" id="IPR036890">
    <property type="entry name" value="HATPase_C_sf"/>
</dbReference>
<comment type="subcellular location">
    <subcellularLocation>
        <location evidence="1">Nucleus</location>
    </subcellularLocation>
</comment>
<sequence length="710" mass="80177">MAESKEVVIKRLDETVVNRIAAGEVIQRPANAIKEMIENSLDAGSTSITVAIKSGGLKMIQISDNGHGIRKEDLEIVCERFTTSKLKEFTDLRSITTFGFRGEALASISHVAHLSISSKTQGSQCGYKASYVDGKLKDQPRPTASNDGTQITVEDLFYNVLTRRKAFRSASEEHQRIADVITRYAIHNSGKSFTLRKSDNDTSSGVTVRTQLGASALDNIRALFGSNIANEIIHVEHENETLHLRIKGYISNANCSMKKFNFLLFINNRLVECTSLKRALDAVYQSYLPKGGRPFVYLSLEMPATNLDVNVHPTKHEVHFLHEEAVIEEVQTAIENKLLSCDSSRTFYTQKLLPTASILTKESSEKDAAKQQSERIYDHNLVRTDSKLQKLDAFLVKTPKEKEKPHDSTSLTDKPHVEPQTSASSSNNLTAADLPRKRKIQLTSVLQLQEEVRKRASKDLTDILHDHTFVGCVDPELALIQHKTKLYLANTTKLTREMFYQIVLEDFGNFGMLRLSEPAPIRDLAMLGLEMKESGWTPEDGSKEDLADYIVKFLSEKSEMLKDYFRLEIKDCDVTAIPMLLQNYIPPLEGLPMLVLRLATEVCWDSEKDCFESFAREIARFYAVRKGYTDLEEIIKQRDAQVAMEIGDGGNLDDEGTESRSNPSPWKRTVEHVIYRAMRSHVKPDERKAKDGTFLQLANLPDLYKVFERC</sequence>
<name>A0A6F9DLK5_9ASCI</name>
<evidence type="ECO:0000256" key="6">
    <source>
        <dbReference type="SAM" id="MobiDB-lite"/>
    </source>
</evidence>
<dbReference type="InterPro" id="IPR013507">
    <property type="entry name" value="DNA_mismatch_S5_2-like"/>
</dbReference>
<keyword evidence="3" id="KW-0227">DNA damage</keyword>
<dbReference type="EMBL" id="LR788004">
    <property type="protein sequence ID" value="CAB3263866.1"/>
    <property type="molecule type" value="mRNA"/>
</dbReference>
<dbReference type="CDD" id="cd16926">
    <property type="entry name" value="HATPase_MutL-MLH-PMS-like"/>
    <property type="match status" value="1"/>
</dbReference>
<evidence type="ECO:0000256" key="1">
    <source>
        <dbReference type="ARBA" id="ARBA00004123"/>
    </source>
</evidence>
<dbReference type="InterPro" id="IPR032189">
    <property type="entry name" value="Mlh1_C"/>
</dbReference>
<organism evidence="8">
    <name type="scientific">Phallusia mammillata</name>
    <dbReference type="NCBI Taxonomy" id="59560"/>
    <lineage>
        <taxon>Eukaryota</taxon>
        <taxon>Metazoa</taxon>
        <taxon>Chordata</taxon>
        <taxon>Tunicata</taxon>
        <taxon>Ascidiacea</taxon>
        <taxon>Phlebobranchia</taxon>
        <taxon>Ascidiidae</taxon>
        <taxon>Phallusia</taxon>
    </lineage>
</organism>
<evidence type="ECO:0000256" key="4">
    <source>
        <dbReference type="ARBA" id="ARBA00023204"/>
    </source>
</evidence>
<dbReference type="InterPro" id="IPR002099">
    <property type="entry name" value="MutL/Mlh/PMS"/>
</dbReference>
<gene>
    <name evidence="8" type="primary">Mlh1</name>
</gene>
<protein>
    <submittedName>
        <fullName evidence="8">DNA mismatch repair protein Mlh1-like</fullName>
    </submittedName>
</protein>
<dbReference type="GO" id="GO:0030983">
    <property type="term" value="F:mismatched DNA binding"/>
    <property type="evidence" value="ECO:0007669"/>
    <property type="project" value="InterPro"/>
</dbReference>
<dbReference type="GO" id="GO:0140664">
    <property type="term" value="F:ATP-dependent DNA damage sensor activity"/>
    <property type="evidence" value="ECO:0007669"/>
    <property type="project" value="InterPro"/>
</dbReference>
<evidence type="ECO:0000259" key="7">
    <source>
        <dbReference type="SMART" id="SM01340"/>
    </source>
</evidence>
<dbReference type="GO" id="GO:0032389">
    <property type="term" value="C:MutLalpha complex"/>
    <property type="evidence" value="ECO:0007669"/>
    <property type="project" value="TreeGrafter"/>
</dbReference>
<evidence type="ECO:0000256" key="3">
    <source>
        <dbReference type="ARBA" id="ARBA00022763"/>
    </source>
</evidence>
<dbReference type="SUPFAM" id="SSF54211">
    <property type="entry name" value="Ribosomal protein S5 domain 2-like"/>
    <property type="match status" value="1"/>
</dbReference>
<dbReference type="GO" id="GO:0006298">
    <property type="term" value="P:mismatch repair"/>
    <property type="evidence" value="ECO:0007669"/>
    <property type="project" value="InterPro"/>
</dbReference>
<dbReference type="PANTHER" id="PTHR10073">
    <property type="entry name" value="DNA MISMATCH REPAIR PROTEIN MLH, PMS, MUTL"/>
    <property type="match status" value="1"/>
</dbReference>
<dbReference type="Pfam" id="PF13589">
    <property type="entry name" value="HATPase_c_3"/>
    <property type="match status" value="1"/>
</dbReference>
<evidence type="ECO:0000256" key="2">
    <source>
        <dbReference type="ARBA" id="ARBA00006082"/>
    </source>
</evidence>